<feature type="transmembrane region" description="Helical" evidence="1">
    <location>
        <begin position="120"/>
        <end position="139"/>
    </location>
</feature>
<comment type="caution">
    <text evidence="2">The sequence shown here is derived from an EMBL/GenBank/DDBJ whole genome shotgun (WGS) entry which is preliminary data.</text>
</comment>
<feature type="transmembrane region" description="Helical" evidence="1">
    <location>
        <begin position="18"/>
        <end position="40"/>
    </location>
</feature>
<name>A0ABS7U4Y3_9BACT</name>
<feature type="transmembrane region" description="Helical" evidence="1">
    <location>
        <begin position="248"/>
        <end position="271"/>
    </location>
</feature>
<keyword evidence="1" id="KW-1133">Transmembrane helix</keyword>
<accession>A0ABS7U4Y3</accession>
<evidence type="ECO:0000313" key="3">
    <source>
        <dbReference type="Proteomes" id="UP001139031"/>
    </source>
</evidence>
<gene>
    <name evidence="2" type="ORF">K7C98_39970</name>
</gene>
<reference evidence="2" key="1">
    <citation type="submission" date="2021-08" db="EMBL/GenBank/DDBJ databases">
        <authorList>
            <person name="Stevens D.C."/>
        </authorList>
    </citation>
    <scope>NUCLEOTIDE SEQUENCE</scope>
    <source>
        <strain evidence="2">DSM 53165</strain>
    </source>
</reference>
<sequence length="407" mass="42049">MSAAGQEPARPRRSHASAFAWMAGLSVVTLLLGATREFLIARELRASGAADLFFRGLVAVSAARVVGLSLYRSRWIPAPREVLGTALLRQERWLTLAMAGAGIAALLAIVGPRAWTDPTVWVFAVSVTLAVHGSAMRALAERAGRERRGFALEWGIPLGTIAGATLLPGGALGPALGLMVGLAVGVAGVWPVVRCPGGHDTKDMVHGTRGRTAALLIDALVYANLGLLDAALSHLFPVGGFARLNYAYLFVNAAIMVPSAAATVVALRASAGDPVRAHAGLRRWAVLGGLAGASAVAVVGLLFAWPPAATAVDRAIGWNVSEQTGLLILWSAPFAGLRLANTIGRQAQVAADPRALVAWDLAGIAGRALILGFGAATIGLIASPIGLAFAELVQLGAWWRAPRRGAA</sequence>
<feature type="transmembrane region" description="Helical" evidence="1">
    <location>
        <begin position="93"/>
        <end position="114"/>
    </location>
</feature>
<evidence type="ECO:0000313" key="2">
    <source>
        <dbReference type="EMBL" id="MBZ5715451.1"/>
    </source>
</evidence>
<feature type="transmembrane region" description="Helical" evidence="1">
    <location>
        <begin position="283"/>
        <end position="305"/>
    </location>
</feature>
<protein>
    <submittedName>
        <fullName evidence="2">Uncharacterized protein</fullName>
    </submittedName>
</protein>
<proteinExistence type="predicted"/>
<organism evidence="2 3">
    <name type="scientific">Nannocystis pusilla</name>
    <dbReference type="NCBI Taxonomy" id="889268"/>
    <lineage>
        <taxon>Bacteria</taxon>
        <taxon>Pseudomonadati</taxon>
        <taxon>Myxococcota</taxon>
        <taxon>Polyangia</taxon>
        <taxon>Nannocystales</taxon>
        <taxon>Nannocystaceae</taxon>
        <taxon>Nannocystis</taxon>
    </lineage>
</organism>
<dbReference type="EMBL" id="JAIRAU010000057">
    <property type="protein sequence ID" value="MBZ5715451.1"/>
    <property type="molecule type" value="Genomic_DNA"/>
</dbReference>
<keyword evidence="1" id="KW-0472">Membrane</keyword>
<dbReference type="Proteomes" id="UP001139031">
    <property type="component" value="Unassembled WGS sequence"/>
</dbReference>
<dbReference type="RefSeq" id="WP_224197193.1">
    <property type="nucleotide sequence ID" value="NZ_JAIRAU010000057.1"/>
</dbReference>
<keyword evidence="3" id="KW-1185">Reference proteome</keyword>
<keyword evidence="1" id="KW-0812">Transmembrane</keyword>
<feature type="transmembrane region" description="Helical" evidence="1">
    <location>
        <begin position="151"/>
        <end position="169"/>
    </location>
</feature>
<feature type="transmembrane region" description="Helical" evidence="1">
    <location>
        <begin position="214"/>
        <end position="236"/>
    </location>
</feature>
<feature type="transmembrane region" description="Helical" evidence="1">
    <location>
        <begin position="175"/>
        <end position="193"/>
    </location>
</feature>
<evidence type="ECO:0000256" key="1">
    <source>
        <dbReference type="SAM" id="Phobius"/>
    </source>
</evidence>